<feature type="transmembrane region" description="Helical" evidence="2">
    <location>
        <begin position="474"/>
        <end position="495"/>
    </location>
</feature>
<protein>
    <recommendedName>
        <fullName evidence="3">AB hydrolase-1 domain-containing protein</fullName>
    </recommendedName>
</protein>
<evidence type="ECO:0000313" key="4">
    <source>
        <dbReference type="EMBL" id="KKM78375.1"/>
    </source>
</evidence>
<gene>
    <name evidence="4" type="ORF">LCGC14_1360600</name>
</gene>
<dbReference type="Gene3D" id="3.40.50.1820">
    <property type="entry name" value="alpha/beta hydrolase"/>
    <property type="match status" value="1"/>
</dbReference>
<feature type="transmembrane region" description="Helical" evidence="2">
    <location>
        <begin position="320"/>
        <end position="340"/>
    </location>
</feature>
<proteinExistence type="inferred from homology"/>
<dbReference type="PANTHER" id="PTHR22946:SF0">
    <property type="entry name" value="DIENELACTONE HYDROLASE DOMAIN-CONTAINING PROTEIN"/>
    <property type="match status" value="1"/>
</dbReference>
<sequence>MLRIKGVSSHKKKRIGLLLSLLIIFIGVVPHVILVFISDSYNSYTIKPLSLESEDGTLISAWLYTPVGEKNHVGIVVGHHFSGSKLHTHPLSSELAKFGFTVINLDFQGHGASGGIFGRGFMFDMIAAVDYFENILPYITEIGLVGHSYGAQMAIELAKLNPSRINATVSIGNIPTNITGISNLLVAVSIIEPYVTEEYLLSVLRGYTGRENVKFGERYGNWTSGNSTMMVLSSSIHLFEVMDPLIIYHTVQWFEQAFNSGIVSNVIITAPISQIFSYISWFGIIALIFILIVYVSDYLFKRKTFYPEREILKDIGEFSIGYLMKCYMIYVALIGVIIYLFLVELLMEGVIPSSIANSKIILLIGNAIGTIFIYIILILFRKKRSIKIFPLKIKGMSLANPKLSIIYGIISSLLIISALAVGWHWSVKNIQISTNEIVNIIELTLICFPFFFIKEFYFRNVHGCLKTSSRSTEYFTMVFIGIFMDNFLLGVIMVFKYANLFYMPENSLYLFGWIIFSIIQQFTTTWVYMWSGRNILGSTTFLSIFFAWMSIIFLPSFGFL</sequence>
<feature type="transmembrane region" description="Helical" evidence="2">
    <location>
        <begin position="437"/>
        <end position="453"/>
    </location>
</feature>
<dbReference type="EMBL" id="LAZR01008500">
    <property type="protein sequence ID" value="KKM78375.1"/>
    <property type="molecule type" value="Genomic_DNA"/>
</dbReference>
<feature type="transmembrane region" description="Helical" evidence="2">
    <location>
        <begin position="278"/>
        <end position="300"/>
    </location>
</feature>
<dbReference type="AlphaFoldDB" id="A0A0F9MNM9"/>
<accession>A0A0F9MNM9</accession>
<keyword evidence="2" id="KW-0472">Membrane</keyword>
<organism evidence="4">
    <name type="scientific">marine sediment metagenome</name>
    <dbReference type="NCBI Taxonomy" id="412755"/>
    <lineage>
        <taxon>unclassified sequences</taxon>
        <taxon>metagenomes</taxon>
        <taxon>ecological metagenomes</taxon>
    </lineage>
</organism>
<keyword evidence="2" id="KW-0812">Transmembrane</keyword>
<feature type="domain" description="AB hydrolase-1" evidence="3">
    <location>
        <begin position="87"/>
        <end position="179"/>
    </location>
</feature>
<feature type="transmembrane region" description="Helical" evidence="2">
    <location>
        <begin position="360"/>
        <end position="380"/>
    </location>
</feature>
<feature type="transmembrane region" description="Helical" evidence="2">
    <location>
        <begin position="401"/>
        <end position="425"/>
    </location>
</feature>
<dbReference type="InterPro" id="IPR029058">
    <property type="entry name" value="AB_hydrolase_fold"/>
</dbReference>
<feature type="transmembrane region" description="Helical" evidence="2">
    <location>
        <begin position="15"/>
        <end position="37"/>
    </location>
</feature>
<comment type="caution">
    <text evidence="4">The sequence shown here is derived from an EMBL/GenBank/DDBJ whole genome shotgun (WGS) entry which is preliminary data.</text>
</comment>
<evidence type="ECO:0000256" key="2">
    <source>
        <dbReference type="SAM" id="Phobius"/>
    </source>
</evidence>
<evidence type="ECO:0000256" key="1">
    <source>
        <dbReference type="ARBA" id="ARBA00038115"/>
    </source>
</evidence>
<dbReference type="InterPro" id="IPR050261">
    <property type="entry name" value="FrsA_esterase"/>
</dbReference>
<dbReference type="Pfam" id="PF00561">
    <property type="entry name" value="Abhydrolase_1"/>
    <property type="match status" value="1"/>
</dbReference>
<dbReference type="InterPro" id="IPR000073">
    <property type="entry name" value="AB_hydrolase_1"/>
</dbReference>
<feature type="transmembrane region" description="Helical" evidence="2">
    <location>
        <begin position="541"/>
        <end position="559"/>
    </location>
</feature>
<reference evidence="4" key="1">
    <citation type="journal article" date="2015" name="Nature">
        <title>Complex archaea that bridge the gap between prokaryotes and eukaryotes.</title>
        <authorList>
            <person name="Spang A."/>
            <person name="Saw J.H."/>
            <person name="Jorgensen S.L."/>
            <person name="Zaremba-Niedzwiedzka K."/>
            <person name="Martijn J."/>
            <person name="Lind A.E."/>
            <person name="van Eijk R."/>
            <person name="Schleper C."/>
            <person name="Guy L."/>
            <person name="Ettema T.J."/>
        </authorList>
    </citation>
    <scope>NUCLEOTIDE SEQUENCE</scope>
</reference>
<keyword evidence="2" id="KW-1133">Transmembrane helix</keyword>
<dbReference type="PANTHER" id="PTHR22946">
    <property type="entry name" value="DIENELACTONE HYDROLASE DOMAIN-CONTAINING PROTEIN-RELATED"/>
    <property type="match status" value="1"/>
</dbReference>
<evidence type="ECO:0000259" key="3">
    <source>
        <dbReference type="Pfam" id="PF00561"/>
    </source>
</evidence>
<dbReference type="SUPFAM" id="SSF53474">
    <property type="entry name" value="alpha/beta-Hydrolases"/>
    <property type="match status" value="1"/>
</dbReference>
<feature type="transmembrane region" description="Helical" evidence="2">
    <location>
        <begin position="507"/>
        <end position="529"/>
    </location>
</feature>
<comment type="similarity">
    <text evidence="1">Belongs to the AB hydrolase superfamily. FUS2 hydrolase family.</text>
</comment>
<name>A0A0F9MNM9_9ZZZZ</name>